<reference evidence="1" key="1">
    <citation type="submission" date="2018-02" db="EMBL/GenBank/DDBJ databases">
        <title>Rhizophora mucronata_Transcriptome.</title>
        <authorList>
            <person name="Meera S.P."/>
            <person name="Sreeshan A."/>
            <person name="Augustine A."/>
        </authorList>
    </citation>
    <scope>NUCLEOTIDE SEQUENCE</scope>
    <source>
        <tissue evidence="1">Leaf</tissue>
    </source>
</reference>
<accession>A0A2P2MZZ5</accession>
<sequence length="40" mass="4950">MRLLLLIVRKRPLAKCHRRIMRKGLQWFRQMLGQWRGTCV</sequence>
<protein>
    <submittedName>
        <fullName evidence="1">Uncharacterized protein</fullName>
    </submittedName>
</protein>
<name>A0A2P2MZZ5_RHIMU</name>
<organism evidence="1">
    <name type="scientific">Rhizophora mucronata</name>
    <name type="common">Asiatic mangrove</name>
    <dbReference type="NCBI Taxonomy" id="61149"/>
    <lineage>
        <taxon>Eukaryota</taxon>
        <taxon>Viridiplantae</taxon>
        <taxon>Streptophyta</taxon>
        <taxon>Embryophyta</taxon>
        <taxon>Tracheophyta</taxon>
        <taxon>Spermatophyta</taxon>
        <taxon>Magnoliopsida</taxon>
        <taxon>eudicotyledons</taxon>
        <taxon>Gunneridae</taxon>
        <taxon>Pentapetalae</taxon>
        <taxon>rosids</taxon>
        <taxon>fabids</taxon>
        <taxon>Malpighiales</taxon>
        <taxon>Rhizophoraceae</taxon>
        <taxon>Rhizophora</taxon>
    </lineage>
</organism>
<dbReference type="AlphaFoldDB" id="A0A2P2MZZ5"/>
<proteinExistence type="predicted"/>
<dbReference type="EMBL" id="GGEC01055302">
    <property type="protein sequence ID" value="MBX35786.1"/>
    <property type="molecule type" value="Transcribed_RNA"/>
</dbReference>
<evidence type="ECO:0000313" key="1">
    <source>
        <dbReference type="EMBL" id="MBX35786.1"/>
    </source>
</evidence>